<keyword evidence="4" id="KW-0812">Transmembrane</keyword>
<accession>A0A3S4LN99</accession>
<evidence type="ECO:0000256" key="6">
    <source>
        <dbReference type="ARBA" id="ARBA00023136"/>
    </source>
</evidence>
<keyword evidence="7" id="KW-0732">Signal</keyword>
<dbReference type="Pfam" id="PF10144">
    <property type="entry name" value="SMP_2"/>
    <property type="match status" value="1"/>
</dbReference>
<organism evidence="8 9">
    <name type="scientific">Salmonella enterica I</name>
    <dbReference type="NCBI Taxonomy" id="59201"/>
    <lineage>
        <taxon>Bacteria</taxon>
        <taxon>Pseudomonadati</taxon>
        <taxon>Pseudomonadota</taxon>
        <taxon>Gammaproteobacteria</taxon>
        <taxon>Enterobacterales</taxon>
        <taxon>Enterobacteriaceae</taxon>
        <taxon>Salmonella</taxon>
    </lineage>
</organism>
<evidence type="ECO:0000256" key="3">
    <source>
        <dbReference type="ARBA" id="ARBA00022475"/>
    </source>
</evidence>
<evidence type="ECO:0000256" key="1">
    <source>
        <dbReference type="ARBA" id="ARBA00004236"/>
    </source>
</evidence>
<keyword evidence="3" id="KW-1003">Cell membrane</keyword>
<evidence type="ECO:0000256" key="4">
    <source>
        <dbReference type="ARBA" id="ARBA00022692"/>
    </source>
</evidence>
<comment type="subcellular location">
    <subcellularLocation>
        <location evidence="1">Cell membrane</location>
    </subcellularLocation>
</comment>
<evidence type="ECO:0000256" key="7">
    <source>
        <dbReference type="SAM" id="SignalP"/>
    </source>
</evidence>
<protein>
    <submittedName>
        <fullName evidence="8">Membrane protein</fullName>
    </submittedName>
</protein>
<dbReference type="Proteomes" id="UP000269208">
    <property type="component" value="Chromosome"/>
</dbReference>
<dbReference type="AlphaFoldDB" id="A0A3S4LN99"/>
<name>A0A3S4LN99_SALET</name>
<proteinExistence type="inferred from homology"/>
<evidence type="ECO:0000313" key="8">
    <source>
        <dbReference type="EMBL" id="VEB50821.1"/>
    </source>
</evidence>
<evidence type="ECO:0000256" key="5">
    <source>
        <dbReference type="ARBA" id="ARBA00022989"/>
    </source>
</evidence>
<feature type="signal peptide" evidence="7">
    <location>
        <begin position="1"/>
        <end position="20"/>
    </location>
</feature>
<evidence type="ECO:0000256" key="2">
    <source>
        <dbReference type="ARBA" id="ARBA00005362"/>
    </source>
</evidence>
<sequence>MMNRAILLLALAKASMCATGWRWMAKKAGSYFNQQIVEPIQGKNGPLGYLRLTLDTHNAGHRSKAGR</sequence>
<evidence type="ECO:0000313" key="9">
    <source>
        <dbReference type="Proteomes" id="UP000269208"/>
    </source>
</evidence>
<dbReference type="InterPro" id="IPR019305">
    <property type="entry name" value="Uncharacterised_Smp"/>
</dbReference>
<keyword evidence="5" id="KW-1133">Transmembrane helix</keyword>
<reference evidence="8 9" key="1">
    <citation type="submission" date="2018-12" db="EMBL/GenBank/DDBJ databases">
        <authorList>
            <consortium name="Pathogen Informatics"/>
        </authorList>
    </citation>
    <scope>NUCLEOTIDE SEQUENCE [LARGE SCALE GENOMIC DNA]</scope>
    <source>
        <strain evidence="8 9">NCTC6754</strain>
    </source>
</reference>
<dbReference type="EMBL" id="LR134190">
    <property type="protein sequence ID" value="VEB50821.1"/>
    <property type="molecule type" value="Genomic_DNA"/>
</dbReference>
<feature type="chain" id="PRO_5018581000" evidence="7">
    <location>
        <begin position="21"/>
        <end position="67"/>
    </location>
</feature>
<gene>
    <name evidence="8" type="ORF">NCTC6754_00507</name>
</gene>
<comment type="similarity">
    <text evidence="2">Belongs to the Smp family.</text>
</comment>
<dbReference type="GO" id="GO:0005886">
    <property type="term" value="C:plasma membrane"/>
    <property type="evidence" value="ECO:0007669"/>
    <property type="project" value="UniProtKB-SubCell"/>
</dbReference>
<keyword evidence="6" id="KW-0472">Membrane</keyword>